<evidence type="ECO:0000313" key="5">
    <source>
        <dbReference type="EMBL" id="KAA1106721.1"/>
    </source>
</evidence>
<name>A0A5B0Q0J0_PUCGR</name>
<accession>A0A5B0Q0J0</accession>
<feature type="chain" id="PRO_5036137870" description="Secreted protein" evidence="2">
    <location>
        <begin position="22"/>
        <end position="72"/>
    </location>
</feature>
<evidence type="ECO:0000313" key="6">
    <source>
        <dbReference type="Proteomes" id="UP000324748"/>
    </source>
</evidence>
<feature type="region of interest" description="Disordered" evidence="1">
    <location>
        <begin position="42"/>
        <end position="72"/>
    </location>
</feature>
<dbReference type="EMBL" id="VSWC01000170">
    <property type="protein sequence ID" value="KAA1072280.1"/>
    <property type="molecule type" value="Genomic_DNA"/>
</dbReference>
<reference evidence="6 7" key="1">
    <citation type="submission" date="2019-05" db="EMBL/GenBank/DDBJ databases">
        <title>Emergence of the Ug99 lineage of the wheat stem rust pathogen through somatic hybridization.</title>
        <authorList>
            <person name="Li F."/>
            <person name="Upadhyaya N.M."/>
            <person name="Sperschneider J."/>
            <person name="Matny O."/>
            <person name="Nguyen-Phuc H."/>
            <person name="Mago R."/>
            <person name="Raley C."/>
            <person name="Miller M.E."/>
            <person name="Silverstein K.A.T."/>
            <person name="Henningsen E."/>
            <person name="Hirsch C.D."/>
            <person name="Visser B."/>
            <person name="Pretorius Z.A."/>
            <person name="Steffenson B.J."/>
            <person name="Schwessinger B."/>
            <person name="Dodds P.N."/>
            <person name="Figueroa M."/>
        </authorList>
    </citation>
    <scope>NUCLEOTIDE SEQUENCE [LARGE SCALE GENOMIC DNA]</scope>
    <source>
        <strain evidence="3">21-0</strain>
        <strain evidence="5 7">Ug99</strain>
    </source>
</reference>
<comment type="caution">
    <text evidence="5">The sequence shown here is derived from an EMBL/GenBank/DDBJ whole genome shotgun (WGS) entry which is preliminary data.</text>
</comment>
<evidence type="ECO:0000256" key="1">
    <source>
        <dbReference type="SAM" id="MobiDB-lite"/>
    </source>
</evidence>
<feature type="signal peptide" evidence="2">
    <location>
        <begin position="1"/>
        <end position="21"/>
    </location>
</feature>
<gene>
    <name evidence="3" type="ORF">PGT21_031693</name>
    <name evidence="4" type="ORF">PGTUg99_010449</name>
    <name evidence="5" type="ORF">PGTUg99_014390</name>
</gene>
<dbReference type="AlphaFoldDB" id="A0A5B0Q0J0"/>
<evidence type="ECO:0000313" key="7">
    <source>
        <dbReference type="Proteomes" id="UP000325313"/>
    </source>
</evidence>
<keyword evidence="6" id="KW-1185">Reference proteome</keyword>
<evidence type="ECO:0008006" key="8">
    <source>
        <dbReference type="Google" id="ProtNLM"/>
    </source>
</evidence>
<evidence type="ECO:0000313" key="3">
    <source>
        <dbReference type="EMBL" id="KAA1072280.1"/>
    </source>
</evidence>
<sequence>MNYGATCVVPWILLPVSGAIGCGSDRPCRVFVLYCGRQRVCGEQGSTSNPSLDKQVGCRPSRDPQQHRHSTR</sequence>
<dbReference type="EMBL" id="VDEP01000310">
    <property type="protein sequence ID" value="KAA1106721.1"/>
    <property type="molecule type" value="Genomic_DNA"/>
</dbReference>
<dbReference type="EMBL" id="VDEP01000411">
    <property type="protein sequence ID" value="KAA1086316.1"/>
    <property type="molecule type" value="Genomic_DNA"/>
</dbReference>
<organism evidence="5 7">
    <name type="scientific">Puccinia graminis f. sp. tritici</name>
    <dbReference type="NCBI Taxonomy" id="56615"/>
    <lineage>
        <taxon>Eukaryota</taxon>
        <taxon>Fungi</taxon>
        <taxon>Dikarya</taxon>
        <taxon>Basidiomycota</taxon>
        <taxon>Pucciniomycotina</taxon>
        <taxon>Pucciniomycetes</taxon>
        <taxon>Pucciniales</taxon>
        <taxon>Pucciniaceae</taxon>
        <taxon>Puccinia</taxon>
    </lineage>
</organism>
<proteinExistence type="predicted"/>
<evidence type="ECO:0000256" key="2">
    <source>
        <dbReference type="SAM" id="SignalP"/>
    </source>
</evidence>
<keyword evidence="2" id="KW-0732">Signal</keyword>
<dbReference type="Proteomes" id="UP000325313">
    <property type="component" value="Unassembled WGS sequence"/>
</dbReference>
<dbReference type="Proteomes" id="UP000324748">
    <property type="component" value="Unassembled WGS sequence"/>
</dbReference>
<protein>
    <recommendedName>
        <fullName evidence="8">Secreted protein</fullName>
    </recommendedName>
</protein>
<evidence type="ECO:0000313" key="4">
    <source>
        <dbReference type="EMBL" id="KAA1086316.1"/>
    </source>
</evidence>